<dbReference type="AlphaFoldDB" id="A0A3A4RD85"/>
<reference evidence="1 2" key="1">
    <citation type="journal article" date="2017" name="ISME J.">
        <title>Energy and carbon metabolisms in a deep terrestrial subsurface fluid microbial community.</title>
        <authorList>
            <person name="Momper L."/>
            <person name="Jungbluth S.P."/>
            <person name="Lee M.D."/>
            <person name="Amend J.P."/>
        </authorList>
    </citation>
    <scope>NUCLEOTIDE SEQUENCE [LARGE SCALE GENOMIC DNA]</scope>
    <source>
        <strain evidence="1">SURF_26</strain>
    </source>
</reference>
<sequence length="104" mass="11483">MRVQLSRFPALVIAVIVLLFTGVSTARQIVTLNGFLDIGALDNEGEIAEFVLWTGNSEYTIINNESTKQLEDYVQSYLIISGTLERSESGALLLNVIDFSLDID</sequence>
<evidence type="ECO:0000313" key="2">
    <source>
        <dbReference type="Proteomes" id="UP000266426"/>
    </source>
</evidence>
<dbReference type="EMBL" id="QZJZ01000047">
    <property type="protein sequence ID" value="RJP59531.1"/>
    <property type="molecule type" value="Genomic_DNA"/>
</dbReference>
<name>A0A3A4RD85_9BACT</name>
<evidence type="ECO:0000313" key="1">
    <source>
        <dbReference type="EMBL" id="RJP59531.1"/>
    </source>
</evidence>
<organism evidence="1 2">
    <name type="scientific">Candidatus Auribacter fodinae</name>
    <dbReference type="NCBI Taxonomy" id="2093366"/>
    <lineage>
        <taxon>Bacteria</taxon>
        <taxon>Pseudomonadati</taxon>
        <taxon>Candidatus Auribacterota</taxon>
        <taxon>Candidatus Auribacteria</taxon>
        <taxon>Candidatus Auribacterales</taxon>
        <taxon>Candidatus Auribacteraceae</taxon>
        <taxon>Candidatus Auribacter</taxon>
    </lineage>
</organism>
<accession>A0A3A4RD85</accession>
<proteinExistence type="predicted"/>
<gene>
    <name evidence="1" type="ORF">C4541_05770</name>
</gene>
<protein>
    <submittedName>
        <fullName evidence="1">Uncharacterized protein</fullName>
    </submittedName>
</protein>
<comment type="caution">
    <text evidence="1">The sequence shown here is derived from an EMBL/GenBank/DDBJ whole genome shotgun (WGS) entry which is preliminary data.</text>
</comment>
<dbReference type="Proteomes" id="UP000266426">
    <property type="component" value="Unassembled WGS sequence"/>
</dbReference>